<dbReference type="AlphaFoldDB" id="A0A7I7XCJ2"/>
<dbReference type="InterPro" id="IPR029058">
    <property type="entry name" value="AB_hydrolase_fold"/>
</dbReference>
<protein>
    <recommendedName>
        <fullName evidence="4">Lipase</fullName>
    </recommendedName>
</protein>
<dbReference type="Gene3D" id="3.40.50.1820">
    <property type="entry name" value="alpha/beta hydrolase"/>
    <property type="match status" value="3"/>
</dbReference>
<organism evidence="2 3">
    <name type="scientific">Mycolicibacterium madagascariense</name>
    <dbReference type="NCBI Taxonomy" id="212765"/>
    <lineage>
        <taxon>Bacteria</taxon>
        <taxon>Bacillati</taxon>
        <taxon>Actinomycetota</taxon>
        <taxon>Actinomycetes</taxon>
        <taxon>Mycobacteriales</taxon>
        <taxon>Mycobacteriaceae</taxon>
        <taxon>Mycolicibacterium</taxon>
    </lineage>
</organism>
<proteinExistence type="predicted"/>
<feature type="chain" id="PRO_5029783717" description="Lipase" evidence="1">
    <location>
        <begin position="21"/>
        <end position="750"/>
    </location>
</feature>
<sequence>MLCCALLTASGVLVVVTGRAAFGGAVDPMPIRSARLGGTAPGSLLSATTMPRISPSIDYGANSARVVYRSTDGSGSPTVVSGAVFVPRGQAPPGGWPVVAIGHASTGIDDSCGPSSSSVLLGRAPLVAGFLRLGYAVTLTDYQGLGAGGVHPYLDARTAGMNVIDSVRALRATFPNVSNRWAASGRDEGGAAVWSAAEQAPSRAPELHMVGAVAISPTADVTGLVDAAVAGTLTREQTPMLLWLLESLRRRHPDVDLDDYRRGVVAANWAALTACSGPITNSRNDILAHVDPHDLSPAGDDAAARLRGMLQDVALPRAPLTVPLSVVVEPDGSAVDARWTSDAINRACSLGGSVVWHPGARRGIPDVDDTSQIAWLADRFAGRPAPDYCASGITGAPDAGAVVSTAPLTNLADEIAATGARAARVVYHSTNGDTGAPTIVSGAVFVPSGAPPNGGWPAIVVAHGTTGIQQPCAPSLSPDLMGQAGAVAGPLRAGFAVAFPDYQGLGTDGVHPFPDSRTAGLNVIDAMRALRATFPGVSTRWAAIGHSQGGGAVWAANEQADRYAPELRLVGTVALAPSADVTGLVDEAAAGTLTKDQALALQWALVSLSRLHPELDLDDLRRGSAAKDWDALSGCAGADVLARESAAAELGAFDLAPATPAAADELRGLLRRWALPQRPLSAPMSVIYGSDDPLITPASITAALQRACAMGDVIAWREEPGRGHVDLGVGDQFDWLMQRFANQPAVDDCR</sequence>
<gene>
    <name evidence="2" type="ORF">MMAD_14570</name>
</gene>
<keyword evidence="3" id="KW-1185">Reference proteome</keyword>
<dbReference type="EMBL" id="AP022610">
    <property type="protein sequence ID" value="BBZ27162.1"/>
    <property type="molecule type" value="Genomic_DNA"/>
</dbReference>
<name>A0A7I7XCJ2_9MYCO</name>
<dbReference type="PANTHER" id="PTHR34853:SF1">
    <property type="entry name" value="LIPASE 5"/>
    <property type="match status" value="1"/>
</dbReference>
<evidence type="ECO:0008006" key="4">
    <source>
        <dbReference type="Google" id="ProtNLM"/>
    </source>
</evidence>
<dbReference type="GO" id="GO:0016042">
    <property type="term" value="P:lipid catabolic process"/>
    <property type="evidence" value="ECO:0007669"/>
    <property type="project" value="InterPro"/>
</dbReference>
<dbReference type="Pfam" id="PF03583">
    <property type="entry name" value="LIP"/>
    <property type="match status" value="2"/>
</dbReference>
<reference evidence="2 3" key="1">
    <citation type="journal article" date="2019" name="Emerg. Microbes Infect.">
        <title>Comprehensive subspecies identification of 175 nontuberculous mycobacteria species based on 7547 genomic profiles.</title>
        <authorList>
            <person name="Matsumoto Y."/>
            <person name="Kinjo T."/>
            <person name="Motooka D."/>
            <person name="Nabeya D."/>
            <person name="Jung N."/>
            <person name="Uechi K."/>
            <person name="Horii T."/>
            <person name="Iida T."/>
            <person name="Fujita J."/>
            <person name="Nakamura S."/>
        </authorList>
    </citation>
    <scope>NUCLEOTIDE SEQUENCE [LARGE SCALE GENOMIC DNA]</scope>
    <source>
        <strain evidence="2 3">JCM 13574</strain>
    </source>
</reference>
<evidence type="ECO:0000256" key="1">
    <source>
        <dbReference type="SAM" id="SignalP"/>
    </source>
</evidence>
<dbReference type="KEGG" id="mmag:MMAD_14570"/>
<accession>A0A7I7XCJ2</accession>
<feature type="signal peptide" evidence="1">
    <location>
        <begin position="1"/>
        <end position="20"/>
    </location>
</feature>
<dbReference type="GO" id="GO:0004806">
    <property type="term" value="F:triacylglycerol lipase activity"/>
    <property type="evidence" value="ECO:0007669"/>
    <property type="project" value="InterPro"/>
</dbReference>
<keyword evidence="1" id="KW-0732">Signal</keyword>
<dbReference type="InterPro" id="IPR005152">
    <property type="entry name" value="Lipase_secreted"/>
</dbReference>
<dbReference type="SUPFAM" id="SSF53474">
    <property type="entry name" value="alpha/beta-Hydrolases"/>
    <property type="match status" value="2"/>
</dbReference>
<evidence type="ECO:0000313" key="3">
    <source>
        <dbReference type="Proteomes" id="UP000466517"/>
    </source>
</evidence>
<dbReference type="Proteomes" id="UP000466517">
    <property type="component" value="Chromosome"/>
</dbReference>
<evidence type="ECO:0000313" key="2">
    <source>
        <dbReference type="EMBL" id="BBZ27162.1"/>
    </source>
</evidence>
<dbReference type="PANTHER" id="PTHR34853">
    <property type="match status" value="1"/>
</dbReference>